<name>A0A841JUY8_9BACT</name>
<dbReference type="InterPro" id="IPR044862">
    <property type="entry name" value="Pro_4_hyd_alph_FE2OG_OXY"/>
</dbReference>
<dbReference type="Proteomes" id="UP000538666">
    <property type="component" value="Unassembled WGS sequence"/>
</dbReference>
<dbReference type="AlphaFoldDB" id="A0A841JUY8"/>
<reference evidence="3 4" key="1">
    <citation type="submission" date="2020-08" db="EMBL/GenBank/DDBJ databases">
        <title>Genomic Encyclopedia of Type Strains, Phase IV (KMG-IV): sequencing the most valuable type-strain genomes for metagenomic binning, comparative biology and taxonomic classification.</title>
        <authorList>
            <person name="Goeker M."/>
        </authorList>
    </citation>
    <scope>NUCLEOTIDE SEQUENCE [LARGE SCALE GENOMIC DNA]</scope>
    <source>
        <strain evidence="3 4">DSM 103733</strain>
    </source>
</reference>
<gene>
    <name evidence="3" type="ORF">HNQ77_000749</name>
</gene>
<sequence>MSVLYSDDFLARLEALARDKAPEYAANKPFPHIYFDDFLPLEAAEAALRDFPEPRQLNWQEFSNQNEKKLAFDVAEKLPTSIRDVLYFLNSRPMVQFLEVLTGIKGVIPDPYFVGGGLHQIKPGGHLEVHSDFNWHEQLQLDRRINVLVYLNKEWREEYGGHFELWNHDMTKAERKILPLFNRCAIFSTTDYSYHGHPTPLSCPPDRSRKSIATYYYSNGRPEEEISDSHTTNFRQRPDAPAAAEANGKSHGVKGFLTAVTPPFIVDAYKSLRK</sequence>
<protein>
    <submittedName>
        <fullName evidence="3">Rps23 Pro-64 3,4-dihydroxylase Tpa1-like proline 4-hydroxylase</fullName>
    </submittedName>
</protein>
<evidence type="ECO:0000313" key="4">
    <source>
        <dbReference type="Proteomes" id="UP000538666"/>
    </source>
</evidence>
<evidence type="ECO:0000259" key="2">
    <source>
        <dbReference type="Pfam" id="PF13640"/>
    </source>
</evidence>
<accession>A0A841JUY8</accession>
<evidence type="ECO:0000256" key="1">
    <source>
        <dbReference type="SAM" id="MobiDB-lite"/>
    </source>
</evidence>
<evidence type="ECO:0000313" key="3">
    <source>
        <dbReference type="EMBL" id="MBB6142811.1"/>
    </source>
</evidence>
<dbReference type="OrthoDB" id="9783171at2"/>
<keyword evidence="4" id="KW-1185">Reference proteome</keyword>
<organism evidence="3 4">
    <name type="scientific">Silvibacterium bohemicum</name>
    <dbReference type="NCBI Taxonomy" id="1577686"/>
    <lineage>
        <taxon>Bacteria</taxon>
        <taxon>Pseudomonadati</taxon>
        <taxon>Acidobacteriota</taxon>
        <taxon>Terriglobia</taxon>
        <taxon>Terriglobales</taxon>
        <taxon>Acidobacteriaceae</taxon>
        <taxon>Silvibacterium</taxon>
    </lineage>
</organism>
<dbReference type="Gene3D" id="2.60.120.620">
    <property type="entry name" value="q2cbj1_9rhob like domain"/>
    <property type="match status" value="1"/>
</dbReference>
<comment type="caution">
    <text evidence="3">The sequence shown here is derived from an EMBL/GenBank/DDBJ whole genome shotgun (WGS) entry which is preliminary data.</text>
</comment>
<feature type="domain" description="Prolyl 4-hydroxylase alpha subunit Fe(2+) 2OG dioxygenase" evidence="2">
    <location>
        <begin position="118"/>
        <end position="217"/>
    </location>
</feature>
<proteinExistence type="predicted"/>
<dbReference type="EMBL" id="JACHEK010000001">
    <property type="protein sequence ID" value="MBB6142811.1"/>
    <property type="molecule type" value="Genomic_DNA"/>
</dbReference>
<dbReference type="RefSeq" id="WP_050057992.1">
    <property type="nucleotide sequence ID" value="NZ_JACHEK010000001.1"/>
</dbReference>
<dbReference type="Pfam" id="PF13640">
    <property type="entry name" value="2OG-FeII_Oxy_3"/>
    <property type="match status" value="1"/>
</dbReference>
<feature type="region of interest" description="Disordered" evidence="1">
    <location>
        <begin position="222"/>
        <end position="248"/>
    </location>
</feature>